<evidence type="ECO:0000259" key="2">
    <source>
        <dbReference type="Pfam" id="PF13930"/>
    </source>
</evidence>
<evidence type="ECO:0000313" key="3">
    <source>
        <dbReference type="EMBL" id="MBM6947773.1"/>
    </source>
</evidence>
<keyword evidence="3" id="KW-0255">Endonuclease</keyword>
<dbReference type="SUPFAM" id="SSF57884">
    <property type="entry name" value="Ada DNA repair protein, N-terminal domain (N-Ada 10)"/>
    <property type="match status" value="1"/>
</dbReference>
<evidence type="ECO:0000256" key="1">
    <source>
        <dbReference type="SAM" id="MobiDB-lite"/>
    </source>
</evidence>
<dbReference type="Pfam" id="PF13930">
    <property type="entry name" value="Endonuclea_NS_2"/>
    <property type="match status" value="1"/>
</dbReference>
<keyword evidence="3" id="KW-0378">Hydrolase</keyword>
<feature type="region of interest" description="Disordered" evidence="1">
    <location>
        <begin position="1"/>
        <end position="24"/>
    </location>
</feature>
<reference evidence="3" key="1">
    <citation type="submission" date="2020-08" db="EMBL/GenBank/DDBJ databases">
        <authorList>
            <person name="Cejkova D."/>
            <person name="Kubasova T."/>
            <person name="Jahodarova E."/>
            <person name="Rychlik I."/>
        </authorList>
    </citation>
    <scope>NUCLEOTIDE SEQUENCE</scope>
    <source>
        <strain evidence="3">An582</strain>
    </source>
</reference>
<dbReference type="InterPro" id="IPR035451">
    <property type="entry name" value="Ada-like_dom_sf"/>
</dbReference>
<evidence type="ECO:0000313" key="4">
    <source>
        <dbReference type="Proteomes" id="UP000705508"/>
    </source>
</evidence>
<dbReference type="EMBL" id="JACJKS010000004">
    <property type="protein sequence ID" value="MBM6947773.1"/>
    <property type="molecule type" value="Genomic_DNA"/>
</dbReference>
<dbReference type="AlphaFoldDB" id="A0A938XBS3"/>
<feature type="compositionally biased region" description="Basic and acidic residues" evidence="1">
    <location>
        <begin position="1"/>
        <end position="10"/>
    </location>
</feature>
<reference evidence="3" key="2">
    <citation type="journal article" date="2021" name="Sci. Rep.">
        <title>The distribution of antibiotic resistance genes in chicken gut microbiota commensals.</title>
        <authorList>
            <person name="Juricova H."/>
            <person name="Matiasovicova J."/>
            <person name="Kubasova T."/>
            <person name="Cejkova D."/>
            <person name="Rychlik I."/>
        </authorList>
    </citation>
    <scope>NUCLEOTIDE SEQUENCE</scope>
    <source>
        <strain evidence="3">An582</strain>
    </source>
</reference>
<dbReference type="GO" id="GO:0004519">
    <property type="term" value="F:endonuclease activity"/>
    <property type="evidence" value="ECO:0007669"/>
    <property type="project" value="UniProtKB-KW"/>
</dbReference>
<comment type="caution">
    <text evidence="3">The sequence shown here is derived from an EMBL/GenBank/DDBJ whole genome shotgun (WGS) entry which is preliminary data.</text>
</comment>
<dbReference type="Gene3D" id="3.40.10.10">
    <property type="entry name" value="DNA Methylphosphotriester Repair Domain"/>
    <property type="match status" value="1"/>
</dbReference>
<sequence>MRRSARERSWRNVLTGHSNKKTGGNRSRAVGVSILALAAFLLTSCQGAGADVLFGGTAGQASVSEAELALGEIPEYDGEPYVEVEDGEPDFEEDELTGDAYESYSELDGLGRCQEAKACVGLETMPDEERGNISEVKPTGWQSVEYDQVDGGHLYNRCHLIGFQLTGENANERNLITGTRYMNTEGMLPFENEVADYVKETGNHVLYQVTPVFEGDNLVASGVWMEAESVEDGGRGVSFNVYVFNIQPGIEIDYSQGNSWEIEGGETYAEWVDDGEEHTYILNTNTKKFHDPDCSGAADIKPDNKETYTGSRQALLEDGYEPCGSCDP</sequence>
<protein>
    <submittedName>
        <fullName evidence="3">DNA/RNA non-specific endonuclease</fullName>
    </submittedName>
</protein>
<feature type="compositionally biased region" description="Polar residues" evidence="1">
    <location>
        <begin position="15"/>
        <end position="24"/>
    </location>
</feature>
<dbReference type="InterPro" id="IPR044927">
    <property type="entry name" value="Endonuclea_NS_2"/>
</dbReference>
<proteinExistence type="predicted"/>
<keyword evidence="3" id="KW-0540">Nuclease</keyword>
<dbReference type="Proteomes" id="UP000705508">
    <property type="component" value="Unassembled WGS sequence"/>
</dbReference>
<dbReference type="Gene3D" id="3.40.570.10">
    <property type="entry name" value="Extracellular Endonuclease, subunit A"/>
    <property type="match status" value="1"/>
</dbReference>
<feature type="domain" description="Type VII secretion system protein EssD-like" evidence="2">
    <location>
        <begin position="103"/>
        <end position="229"/>
    </location>
</feature>
<dbReference type="InterPro" id="IPR044929">
    <property type="entry name" value="DNA/RNA_non-sp_Endonuclease_sf"/>
</dbReference>
<accession>A0A938XBS3</accession>
<gene>
    <name evidence="3" type="ORF">H6A20_03715</name>
</gene>
<organism evidence="3 4">
    <name type="scientific">Mordavella massiliensis</name>
    <dbReference type="NCBI Taxonomy" id="1871024"/>
    <lineage>
        <taxon>Bacteria</taxon>
        <taxon>Bacillati</taxon>
        <taxon>Bacillota</taxon>
        <taxon>Clostridia</taxon>
        <taxon>Eubacteriales</taxon>
        <taxon>Clostridiaceae</taxon>
        <taxon>Mordavella</taxon>
    </lineage>
</organism>
<name>A0A938XBS3_9CLOT</name>